<keyword evidence="6 10" id="KW-1133">Transmembrane helix</keyword>
<dbReference type="CDD" id="cd20069">
    <property type="entry name" value="5TM_Oxa1-like"/>
    <property type="match status" value="1"/>
</dbReference>
<proteinExistence type="inferred from homology"/>
<feature type="domain" description="Membrane insertase YidC/Oxa/ALB C-terminal" evidence="11">
    <location>
        <begin position="233"/>
        <end position="427"/>
    </location>
</feature>
<sequence>MLSSFRLLRTSFNLSSATFKKGVQKCHLHIYATPNCMPGKRGLLLFKKETPLQLGIISSKRFASDDTTIPDPPIPPPPEISDIQVLKELGILSDEDALKLEPKVSLQSTEVSPDQFQLAESLPDAAAQENLPDPSITMEVFPGTSDTDEVLQSTAESFEVPPESSSNVYEVKSESPEISEALPDLPVVEEMASDLQEVLGHPTLESVGLGGWGPIGLVQQSLDFLHVTCDIPWWGSIVVGTIVVRILMFPLVIISQRNAAKMHNILPGLQVIQVKMSDARERGDRIEAARNAQEMMLFMKEKGINPLKNMLVPLAQAPLFISFFLGLRGMANLPVESMKAGGFAWFVDLTVPDQFYLLPIITSATLALTIELGTDTARLNSSNMGLMKYFLRAMPIIIFPFTVGFPSGILVYWASTNFISLIQVSILKIPVIRDFFKIDKLINHDKTKLPIKDKGFVKSVSDSWTNMKITRELEERQRIDEINFMKAGRGAVKKTFKFDPTQKDASDRMSTTLQAKKR</sequence>
<evidence type="ECO:0000256" key="8">
    <source>
        <dbReference type="ARBA" id="ARBA00023136"/>
    </source>
</evidence>
<protein>
    <submittedName>
        <fullName evidence="12">Membrane insertase YidC/Oxa/ALB C-terminal domain-containing protein</fullName>
    </submittedName>
</protein>
<comment type="subcellular location">
    <subcellularLocation>
        <location evidence="9">Membrane</location>
        <topology evidence="9">Multi-pass membrane protein</topology>
    </subcellularLocation>
    <subcellularLocation>
        <location evidence="1">Mitochondrion inner membrane</location>
        <topology evidence="1">Multi-pass membrane protein</topology>
    </subcellularLocation>
</comment>
<feature type="transmembrane region" description="Helical" evidence="10">
    <location>
        <begin position="233"/>
        <end position="254"/>
    </location>
</feature>
<keyword evidence="8 10" id="KW-0472">Membrane</keyword>
<keyword evidence="3 9" id="KW-0812">Transmembrane</keyword>
<evidence type="ECO:0000313" key="13">
    <source>
        <dbReference type="Proteomes" id="UP000015103"/>
    </source>
</evidence>
<organism evidence="12 13">
    <name type="scientific">Rhodnius prolixus</name>
    <name type="common">Triatomid bug</name>
    <dbReference type="NCBI Taxonomy" id="13249"/>
    <lineage>
        <taxon>Eukaryota</taxon>
        <taxon>Metazoa</taxon>
        <taxon>Ecdysozoa</taxon>
        <taxon>Arthropoda</taxon>
        <taxon>Hexapoda</taxon>
        <taxon>Insecta</taxon>
        <taxon>Pterygota</taxon>
        <taxon>Neoptera</taxon>
        <taxon>Paraneoptera</taxon>
        <taxon>Hemiptera</taxon>
        <taxon>Heteroptera</taxon>
        <taxon>Panheteroptera</taxon>
        <taxon>Cimicomorpha</taxon>
        <taxon>Reduviidae</taxon>
        <taxon>Triatominae</taxon>
        <taxon>Rhodnius</taxon>
    </lineage>
</organism>
<dbReference type="RefSeq" id="XP_073975623.1">
    <property type="nucleotide sequence ID" value="XM_074119522.1"/>
</dbReference>
<dbReference type="PANTHER" id="PTHR12428">
    <property type="entry name" value="OXA1"/>
    <property type="match status" value="1"/>
</dbReference>
<evidence type="ECO:0000256" key="9">
    <source>
        <dbReference type="RuleBase" id="RU003945"/>
    </source>
</evidence>
<evidence type="ECO:0000256" key="5">
    <source>
        <dbReference type="ARBA" id="ARBA00022946"/>
    </source>
</evidence>
<evidence type="ECO:0000256" key="10">
    <source>
        <dbReference type="SAM" id="Phobius"/>
    </source>
</evidence>
<feature type="transmembrane region" description="Helical" evidence="10">
    <location>
        <begin position="389"/>
        <end position="412"/>
    </location>
</feature>
<comment type="similarity">
    <text evidence="2 9">Belongs to the OXA1/ALB3/YidC family.</text>
</comment>
<dbReference type="EMBL" id="ACPB03000674">
    <property type="status" value="NOT_ANNOTATED_CDS"/>
    <property type="molecule type" value="Genomic_DNA"/>
</dbReference>
<dbReference type="GO" id="GO:0005743">
    <property type="term" value="C:mitochondrial inner membrane"/>
    <property type="evidence" value="ECO:0007669"/>
    <property type="project" value="UniProtKB-SubCell"/>
</dbReference>
<evidence type="ECO:0000256" key="7">
    <source>
        <dbReference type="ARBA" id="ARBA00023128"/>
    </source>
</evidence>
<dbReference type="GO" id="GO:0032979">
    <property type="term" value="P:protein insertion into mitochondrial inner membrane from matrix"/>
    <property type="evidence" value="ECO:0007669"/>
    <property type="project" value="TreeGrafter"/>
</dbReference>
<evidence type="ECO:0000313" key="12">
    <source>
        <dbReference type="EnsemblMetazoa" id="RPRC017822-PA"/>
    </source>
</evidence>
<keyword evidence="13" id="KW-1185">Reference proteome</keyword>
<feature type="transmembrane region" description="Helical" evidence="10">
    <location>
        <begin position="355"/>
        <end position="377"/>
    </location>
</feature>
<dbReference type="AlphaFoldDB" id="A0A905QX28"/>
<keyword evidence="4" id="KW-0999">Mitochondrion inner membrane</keyword>
<accession>A0A905QX28</accession>
<evidence type="ECO:0000259" key="11">
    <source>
        <dbReference type="Pfam" id="PF02096"/>
    </source>
</evidence>
<evidence type="ECO:0000256" key="1">
    <source>
        <dbReference type="ARBA" id="ARBA00004448"/>
    </source>
</evidence>
<dbReference type="InterPro" id="IPR028055">
    <property type="entry name" value="YidC/Oxa/ALB_C"/>
</dbReference>
<dbReference type="GO" id="GO:0032977">
    <property type="term" value="F:membrane insertase activity"/>
    <property type="evidence" value="ECO:0007669"/>
    <property type="project" value="InterPro"/>
</dbReference>
<evidence type="ECO:0000256" key="3">
    <source>
        <dbReference type="ARBA" id="ARBA00022692"/>
    </source>
</evidence>
<dbReference type="NCBIfam" id="TIGR03592">
    <property type="entry name" value="yidC_oxa1_cterm"/>
    <property type="match status" value="1"/>
</dbReference>
<reference evidence="12" key="1">
    <citation type="submission" date="2022-10" db="UniProtKB">
        <authorList>
            <consortium name="EnsemblMetazoa"/>
        </authorList>
    </citation>
    <scope>IDENTIFICATION</scope>
</reference>
<dbReference type="Proteomes" id="UP000015103">
    <property type="component" value="Unassembled WGS sequence"/>
</dbReference>
<evidence type="ECO:0000256" key="4">
    <source>
        <dbReference type="ARBA" id="ARBA00022792"/>
    </source>
</evidence>
<dbReference type="EnsemblMetazoa" id="RPRC017822-RA">
    <property type="protein sequence ID" value="RPRC017822-PA"/>
    <property type="gene ID" value="RPRC017822"/>
</dbReference>
<evidence type="ECO:0000256" key="6">
    <source>
        <dbReference type="ARBA" id="ARBA00022989"/>
    </source>
</evidence>
<dbReference type="GeneID" id="141449774"/>
<feature type="transmembrane region" description="Helical" evidence="10">
    <location>
        <begin position="310"/>
        <end position="331"/>
    </location>
</feature>
<dbReference type="Pfam" id="PF02096">
    <property type="entry name" value="60KD_IMP"/>
    <property type="match status" value="1"/>
</dbReference>
<keyword evidence="5" id="KW-0809">Transit peptide</keyword>
<evidence type="ECO:0000256" key="2">
    <source>
        <dbReference type="ARBA" id="ARBA00009877"/>
    </source>
</evidence>
<dbReference type="InterPro" id="IPR001708">
    <property type="entry name" value="YidC/ALB3/OXA1/COX18"/>
</dbReference>
<keyword evidence="7" id="KW-0496">Mitochondrion</keyword>
<name>A0A905QX28_RHOPR</name>
<dbReference type="PANTHER" id="PTHR12428:SF66">
    <property type="entry name" value="MITOCHONDRIAL INNER MEMBRANE PROTEIN OXA1L"/>
    <property type="match status" value="1"/>
</dbReference>